<gene>
    <name evidence="5" type="ORF">MNBD_GAMMA22-2509</name>
</gene>
<evidence type="ECO:0000256" key="4">
    <source>
        <dbReference type="ARBA" id="ARBA00023235"/>
    </source>
</evidence>
<dbReference type="GO" id="GO:0005737">
    <property type="term" value="C:cytoplasm"/>
    <property type="evidence" value="ECO:0007669"/>
    <property type="project" value="TreeGrafter"/>
</dbReference>
<dbReference type="InterPro" id="IPR011013">
    <property type="entry name" value="Gal_mutarotase_sf_dom"/>
</dbReference>
<comment type="catalytic activity">
    <reaction evidence="1">
        <text>alpha-D-glucose 6-phosphate = beta-D-glucose 6-phosphate</text>
        <dbReference type="Rhea" id="RHEA:16249"/>
        <dbReference type="ChEBI" id="CHEBI:58225"/>
        <dbReference type="ChEBI" id="CHEBI:58247"/>
        <dbReference type="EC" id="5.1.3.15"/>
    </reaction>
</comment>
<accession>A0A3B1AEQ3</accession>
<dbReference type="InterPro" id="IPR008183">
    <property type="entry name" value="Aldose_1/G6P_1-epimerase"/>
</dbReference>
<sequence length="315" mass="35515">MAALKNILNMNDSLSALNEKFAIDGSVIFKQIEDEHNNLLSIEIRNQYAFAEIQLQGAHLTTWTPNNSIPVIWLSEDAKFTANKSIRGGIPICWPWFGAHQSDSNFPAHGFARTVQWQVESIEVLKTGETQVLLILPELNIPVTQWSVESKVQCIYTVGQTLEVELITHNLSQENIVIGEALHSYFNVSDVRNIIIEGLDECQYLDKLDDFKCKIQAGNIDIRQEVDRVYIATDQECIIEDLGYNRRIRINKKGSLSTIVWNPWLETATKMADLGQDGYLSMVCVESGNAAQDVITIKPDNKHSLTVCYSVDEIT</sequence>
<reference evidence="5" key="1">
    <citation type="submission" date="2018-06" db="EMBL/GenBank/DDBJ databases">
        <authorList>
            <person name="Zhirakovskaya E."/>
        </authorList>
    </citation>
    <scope>NUCLEOTIDE SEQUENCE</scope>
</reference>
<name>A0A3B1AEQ3_9ZZZZ</name>
<dbReference type="Pfam" id="PF01263">
    <property type="entry name" value="Aldose_epim"/>
    <property type="match status" value="1"/>
</dbReference>
<dbReference type="AlphaFoldDB" id="A0A3B1AEQ3"/>
<dbReference type="EC" id="5.1.3.15" evidence="3"/>
<dbReference type="GO" id="GO:0030246">
    <property type="term" value="F:carbohydrate binding"/>
    <property type="evidence" value="ECO:0007669"/>
    <property type="project" value="InterPro"/>
</dbReference>
<dbReference type="GO" id="GO:0005975">
    <property type="term" value="P:carbohydrate metabolic process"/>
    <property type="evidence" value="ECO:0007669"/>
    <property type="project" value="InterPro"/>
</dbReference>
<dbReference type="PANTHER" id="PTHR11122:SF13">
    <property type="entry name" value="GLUCOSE-6-PHOSPHATE 1-EPIMERASE"/>
    <property type="match status" value="1"/>
</dbReference>
<dbReference type="PIRSF" id="PIRSF016020">
    <property type="entry name" value="PHexose_mutarotase"/>
    <property type="match status" value="1"/>
</dbReference>
<evidence type="ECO:0000313" key="5">
    <source>
        <dbReference type="EMBL" id="VAW98442.1"/>
    </source>
</evidence>
<keyword evidence="4" id="KW-0413">Isomerase</keyword>
<proteinExistence type="inferred from homology"/>
<protein>
    <recommendedName>
        <fullName evidence="3">glucose-6-phosphate 1-epimerase</fullName>
        <ecNumber evidence="3">5.1.3.15</ecNumber>
    </recommendedName>
</protein>
<organism evidence="5">
    <name type="scientific">hydrothermal vent metagenome</name>
    <dbReference type="NCBI Taxonomy" id="652676"/>
    <lineage>
        <taxon>unclassified sequences</taxon>
        <taxon>metagenomes</taxon>
        <taxon>ecological metagenomes</taxon>
    </lineage>
</organism>
<dbReference type="GO" id="GO:0047938">
    <property type="term" value="F:glucose-6-phosphate 1-epimerase activity"/>
    <property type="evidence" value="ECO:0007669"/>
    <property type="project" value="UniProtKB-EC"/>
</dbReference>
<dbReference type="InterPro" id="IPR014718">
    <property type="entry name" value="GH-type_carb-bd"/>
</dbReference>
<dbReference type="CDD" id="cd09020">
    <property type="entry name" value="D-hex-6-P-epi_like"/>
    <property type="match status" value="1"/>
</dbReference>
<evidence type="ECO:0000256" key="2">
    <source>
        <dbReference type="ARBA" id="ARBA00005866"/>
    </source>
</evidence>
<dbReference type="SUPFAM" id="SSF74650">
    <property type="entry name" value="Galactose mutarotase-like"/>
    <property type="match status" value="1"/>
</dbReference>
<dbReference type="Gene3D" id="2.70.98.10">
    <property type="match status" value="1"/>
</dbReference>
<dbReference type="PANTHER" id="PTHR11122">
    <property type="entry name" value="APOSPORY-ASSOCIATED PROTEIN C-RELATED"/>
    <property type="match status" value="1"/>
</dbReference>
<dbReference type="EMBL" id="UOFS01000037">
    <property type="protein sequence ID" value="VAW98442.1"/>
    <property type="molecule type" value="Genomic_DNA"/>
</dbReference>
<evidence type="ECO:0000256" key="1">
    <source>
        <dbReference type="ARBA" id="ARBA00001096"/>
    </source>
</evidence>
<dbReference type="InterPro" id="IPR025532">
    <property type="entry name" value="G6P_1-epimerase"/>
</dbReference>
<evidence type="ECO:0000256" key="3">
    <source>
        <dbReference type="ARBA" id="ARBA00012083"/>
    </source>
</evidence>
<comment type="similarity">
    <text evidence="2">Belongs to the glucose-6-phosphate 1-epimerase family.</text>
</comment>